<dbReference type="OrthoDB" id="445007at2759"/>
<gene>
    <name evidence="1" type="ORF">TNIN_363461</name>
</gene>
<accession>A0A8X6YNA9</accession>
<dbReference type="AlphaFoldDB" id="A0A8X6YNA9"/>
<reference evidence="1" key="1">
    <citation type="submission" date="2020-08" db="EMBL/GenBank/DDBJ databases">
        <title>Multicomponent nature underlies the extraordinary mechanical properties of spider dragline silk.</title>
        <authorList>
            <person name="Kono N."/>
            <person name="Nakamura H."/>
            <person name="Mori M."/>
            <person name="Yoshida Y."/>
            <person name="Ohtoshi R."/>
            <person name="Malay A.D."/>
            <person name="Moran D.A.P."/>
            <person name="Tomita M."/>
            <person name="Numata K."/>
            <person name="Arakawa K."/>
        </authorList>
    </citation>
    <scope>NUCLEOTIDE SEQUENCE</scope>
</reference>
<sequence length="43" mass="5046">MADENTHVFSVYGVGKQKESDEYYINSGDKIRYFFENDAFDSE</sequence>
<proteinExistence type="predicted"/>
<feature type="non-terminal residue" evidence="1">
    <location>
        <position position="1"/>
    </location>
</feature>
<keyword evidence="2" id="KW-1185">Reference proteome</keyword>
<evidence type="ECO:0000313" key="2">
    <source>
        <dbReference type="Proteomes" id="UP000886998"/>
    </source>
</evidence>
<dbReference type="Gene3D" id="2.60.120.620">
    <property type="entry name" value="q2cbj1_9rhob like domain"/>
    <property type="match status" value="1"/>
</dbReference>
<dbReference type="EMBL" id="BMAV01020513">
    <property type="protein sequence ID" value="GFY74026.1"/>
    <property type="molecule type" value="Genomic_DNA"/>
</dbReference>
<name>A0A8X6YNA9_9ARAC</name>
<organism evidence="1 2">
    <name type="scientific">Trichonephila inaurata madagascariensis</name>
    <dbReference type="NCBI Taxonomy" id="2747483"/>
    <lineage>
        <taxon>Eukaryota</taxon>
        <taxon>Metazoa</taxon>
        <taxon>Ecdysozoa</taxon>
        <taxon>Arthropoda</taxon>
        <taxon>Chelicerata</taxon>
        <taxon>Arachnida</taxon>
        <taxon>Araneae</taxon>
        <taxon>Araneomorphae</taxon>
        <taxon>Entelegynae</taxon>
        <taxon>Araneoidea</taxon>
        <taxon>Nephilidae</taxon>
        <taxon>Trichonephila</taxon>
        <taxon>Trichonephila inaurata</taxon>
    </lineage>
</organism>
<dbReference type="Proteomes" id="UP000886998">
    <property type="component" value="Unassembled WGS sequence"/>
</dbReference>
<evidence type="ECO:0000313" key="1">
    <source>
        <dbReference type="EMBL" id="GFY74026.1"/>
    </source>
</evidence>
<comment type="caution">
    <text evidence="1">The sequence shown here is derived from an EMBL/GenBank/DDBJ whole genome shotgun (WGS) entry which is preliminary data.</text>
</comment>
<protein>
    <submittedName>
        <fullName evidence="1">Uncharacterized protein</fullName>
    </submittedName>
</protein>